<keyword evidence="2" id="KW-1185">Reference proteome</keyword>
<comment type="caution">
    <text evidence="1">The sequence shown here is derived from an EMBL/GenBank/DDBJ whole genome shotgun (WGS) entry which is preliminary data.</text>
</comment>
<dbReference type="Proteomes" id="UP001597468">
    <property type="component" value="Unassembled WGS sequence"/>
</dbReference>
<dbReference type="RefSeq" id="WP_380750985.1">
    <property type="nucleotide sequence ID" value="NZ_JBHULT010000008.1"/>
</dbReference>
<sequence>MKIAGIIFSILILSLNAIPCCWESCSEEEPVEEHTGTEQTCSPFLSCGSCVGFVLQEELPEISLYLQPSVTEIKMPENRFFSEFSETIWQPPKPIMNFSFSNKG</sequence>
<gene>
    <name evidence="1" type="ORF">ACFSTG_08345</name>
</gene>
<name>A0ABW5IWX7_9FLAO</name>
<proteinExistence type="predicted"/>
<organism evidence="1 2">
    <name type="scientific">Salinimicrobium flavum</name>
    <dbReference type="NCBI Taxonomy" id="1737065"/>
    <lineage>
        <taxon>Bacteria</taxon>
        <taxon>Pseudomonadati</taxon>
        <taxon>Bacteroidota</taxon>
        <taxon>Flavobacteriia</taxon>
        <taxon>Flavobacteriales</taxon>
        <taxon>Flavobacteriaceae</taxon>
        <taxon>Salinimicrobium</taxon>
    </lineage>
</organism>
<accession>A0ABW5IWX7</accession>
<dbReference type="EMBL" id="JBHULT010000008">
    <property type="protein sequence ID" value="MFD2517898.1"/>
    <property type="molecule type" value="Genomic_DNA"/>
</dbReference>
<reference evidence="2" key="1">
    <citation type="journal article" date="2019" name="Int. J. Syst. Evol. Microbiol.">
        <title>The Global Catalogue of Microorganisms (GCM) 10K type strain sequencing project: providing services to taxonomists for standard genome sequencing and annotation.</title>
        <authorList>
            <consortium name="The Broad Institute Genomics Platform"/>
            <consortium name="The Broad Institute Genome Sequencing Center for Infectious Disease"/>
            <person name="Wu L."/>
            <person name="Ma J."/>
        </authorList>
    </citation>
    <scope>NUCLEOTIDE SEQUENCE [LARGE SCALE GENOMIC DNA]</scope>
    <source>
        <strain evidence="2">KCTC 42585</strain>
    </source>
</reference>
<evidence type="ECO:0008006" key="3">
    <source>
        <dbReference type="Google" id="ProtNLM"/>
    </source>
</evidence>
<evidence type="ECO:0000313" key="1">
    <source>
        <dbReference type="EMBL" id="MFD2517898.1"/>
    </source>
</evidence>
<evidence type="ECO:0000313" key="2">
    <source>
        <dbReference type="Proteomes" id="UP001597468"/>
    </source>
</evidence>
<protein>
    <recommendedName>
        <fullName evidence="3">Secreted protein</fullName>
    </recommendedName>
</protein>